<dbReference type="InterPro" id="IPR046251">
    <property type="entry name" value="DUF6284"/>
</dbReference>
<organism evidence="1 2">
    <name type="scientific">Streptomyces kunmingensis</name>
    <dbReference type="NCBI Taxonomy" id="68225"/>
    <lineage>
        <taxon>Bacteria</taxon>
        <taxon>Bacillati</taxon>
        <taxon>Actinomycetota</taxon>
        <taxon>Actinomycetes</taxon>
        <taxon>Kitasatosporales</taxon>
        <taxon>Streptomycetaceae</taxon>
        <taxon>Streptomyces</taxon>
    </lineage>
</organism>
<reference evidence="1 2" key="1">
    <citation type="submission" date="2022-10" db="EMBL/GenBank/DDBJ databases">
        <authorList>
            <person name="Xie J."/>
            <person name="Shen N."/>
        </authorList>
    </citation>
    <scope>NUCLEOTIDE SEQUENCE [LARGE SCALE GENOMIC DNA]</scope>
    <source>
        <strain evidence="1 2">DSM 41681</strain>
    </source>
</reference>
<protein>
    <submittedName>
        <fullName evidence="1">DUF6284 family protein</fullName>
    </submittedName>
</protein>
<dbReference type="EMBL" id="JAOZYB010000368">
    <property type="protein sequence ID" value="MEB3966806.1"/>
    <property type="molecule type" value="Genomic_DNA"/>
</dbReference>
<name>A0ABU6CPZ0_9ACTN</name>
<accession>A0ABU6CPZ0</accession>
<evidence type="ECO:0000313" key="1">
    <source>
        <dbReference type="EMBL" id="MEB3966806.1"/>
    </source>
</evidence>
<keyword evidence="2" id="KW-1185">Reference proteome</keyword>
<proteinExistence type="predicted"/>
<dbReference type="RefSeq" id="WP_324776452.1">
    <property type="nucleotide sequence ID" value="NZ_BAAATS010000002.1"/>
</dbReference>
<evidence type="ECO:0000313" key="2">
    <source>
        <dbReference type="Proteomes" id="UP001352223"/>
    </source>
</evidence>
<comment type="caution">
    <text evidence="1">The sequence shown here is derived from an EMBL/GenBank/DDBJ whole genome shotgun (WGS) entry which is preliminary data.</text>
</comment>
<gene>
    <name evidence="1" type="ORF">OKJ48_42230</name>
</gene>
<dbReference type="Pfam" id="PF19801">
    <property type="entry name" value="DUF6284"/>
    <property type="match status" value="1"/>
</dbReference>
<dbReference type="Proteomes" id="UP001352223">
    <property type="component" value="Unassembled WGS sequence"/>
</dbReference>
<sequence>MKLIVPVQDAVTALAADLEPTAAELDAIEHEAPLIAAELELLDVQIALLDRPASPLDERRLRRAANKVLAARAEVANRGASVREGDAA</sequence>